<dbReference type="Pfam" id="PF00072">
    <property type="entry name" value="Response_reg"/>
    <property type="match status" value="1"/>
</dbReference>
<evidence type="ECO:0000259" key="2">
    <source>
        <dbReference type="PROSITE" id="PS50110"/>
    </source>
</evidence>
<dbReference type="GO" id="GO:0003677">
    <property type="term" value="F:DNA binding"/>
    <property type="evidence" value="ECO:0007669"/>
    <property type="project" value="InterPro"/>
</dbReference>
<dbReference type="SMART" id="SM00448">
    <property type="entry name" value="REC"/>
    <property type="match status" value="1"/>
</dbReference>
<sequence length="231" mass="26462">MKRINCIIVDDSAIQRMAVARLILNNSSLNLLAEYGNAIEAKNGLKNHQVDIIFLDVEMPIINGFDLLESLENPPQIILISGKADYALKAFDFDVTDYLQKPITPERFDAAVKRAIAKYEQMHFPKEEEEHIFVKSNLKKRKVFLSEIKWVEALGDYIKLVTDDANIVVLSTMKAFEKELPSDRFLRIHKSYIINLDKVERFTSKTVEVKGMSIPLSRNKKSELSDALNNF</sequence>
<dbReference type="SMART" id="SM00850">
    <property type="entry name" value="LytTR"/>
    <property type="match status" value="1"/>
</dbReference>
<accession>I0W7A3</accession>
<dbReference type="STRING" id="946077.W5A_12216"/>
<keyword evidence="5" id="KW-1185">Reference proteome</keyword>
<organism evidence="4 5">
    <name type="scientific">Imtechella halotolerans K1</name>
    <dbReference type="NCBI Taxonomy" id="946077"/>
    <lineage>
        <taxon>Bacteria</taxon>
        <taxon>Pseudomonadati</taxon>
        <taxon>Bacteroidota</taxon>
        <taxon>Flavobacteriia</taxon>
        <taxon>Flavobacteriales</taxon>
        <taxon>Flavobacteriaceae</taxon>
        <taxon>Imtechella</taxon>
    </lineage>
</organism>
<gene>
    <name evidence="4" type="ORF">W5A_12216</name>
</gene>
<dbReference type="Gene3D" id="2.40.50.1020">
    <property type="entry name" value="LytTr DNA-binding domain"/>
    <property type="match status" value="1"/>
</dbReference>
<dbReference type="EMBL" id="AJJU01000037">
    <property type="protein sequence ID" value="EID72269.1"/>
    <property type="molecule type" value="Genomic_DNA"/>
</dbReference>
<dbReference type="eggNOG" id="COG3279">
    <property type="taxonomic scope" value="Bacteria"/>
</dbReference>
<evidence type="ECO:0000313" key="5">
    <source>
        <dbReference type="Proteomes" id="UP000005938"/>
    </source>
</evidence>
<dbReference type="Gene3D" id="3.40.50.2300">
    <property type="match status" value="1"/>
</dbReference>
<dbReference type="PROSITE" id="PS50110">
    <property type="entry name" value="RESPONSE_REGULATORY"/>
    <property type="match status" value="1"/>
</dbReference>
<dbReference type="InterPro" id="IPR011006">
    <property type="entry name" value="CheY-like_superfamily"/>
</dbReference>
<evidence type="ECO:0000259" key="3">
    <source>
        <dbReference type="PROSITE" id="PS50930"/>
    </source>
</evidence>
<dbReference type="Proteomes" id="UP000005938">
    <property type="component" value="Unassembled WGS sequence"/>
</dbReference>
<dbReference type="PANTHER" id="PTHR37299">
    <property type="entry name" value="TRANSCRIPTIONAL REGULATOR-RELATED"/>
    <property type="match status" value="1"/>
</dbReference>
<evidence type="ECO:0000256" key="1">
    <source>
        <dbReference type="PROSITE-ProRule" id="PRU00169"/>
    </source>
</evidence>
<keyword evidence="1" id="KW-0597">Phosphoprotein</keyword>
<feature type="domain" description="Response regulatory" evidence="2">
    <location>
        <begin position="5"/>
        <end position="116"/>
    </location>
</feature>
<dbReference type="AlphaFoldDB" id="I0W7A3"/>
<dbReference type="GO" id="GO:0000156">
    <property type="term" value="F:phosphorelay response regulator activity"/>
    <property type="evidence" value="ECO:0007669"/>
    <property type="project" value="InterPro"/>
</dbReference>
<dbReference type="InterPro" id="IPR007492">
    <property type="entry name" value="LytTR_DNA-bd_dom"/>
</dbReference>
<dbReference type="Pfam" id="PF04397">
    <property type="entry name" value="LytTR"/>
    <property type="match status" value="1"/>
</dbReference>
<feature type="modified residue" description="4-aspartylphosphate" evidence="1">
    <location>
        <position position="56"/>
    </location>
</feature>
<evidence type="ECO:0000313" key="4">
    <source>
        <dbReference type="EMBL" id="EID72269.1"/>
    </source>
</evidence>
<dbReference type="OrthoDB" id="2168082at2"/>
<dbReference type="PATRIC" id="fig|946077.3.peg.2467"/>
<dbReference type="RefSeq" id="WP_008241095.1">
    <property type="nucleotide sequence ID" value="NZ_AJJU01000037.1"/>
</dbReference>
<comment type="caution">
    <text evidence="4">The sequence shown here is derived from an EMBL/GenBank/DDBJ whole genome shotgun (WGS) entry which is preliminary data.</text>
</comment>
<proteinExistence type="predicted"/>
<dbReference type="PROSITE" id="PS50930">
    <property type="entry name" value="HTH_LYTTR"/>
    <property type="match status" value="1"/>
</dbReference>
<dbReference type="PANTHER" id="PTHR37299:SF1">
    <property type="entry name" value="STAGE 0 SPORULATION PROTEIN A HOMOLOG"/>
    <property type="match status" value="1"/>
</dbReference>
<dbReference type="InterPro" id="IPR001789">
    <property type="entry name" value="Sig_transdc_resp-reg_receiver"/>
</dbReference>
<name>I0W7A3_9FLAO</name>
<feature type="domain" description="HTH LytTR-type" evidence="3">
    <location>
        <begin position="145"/>
        <end position="230"/>
    </location>
</feature>
<reference evidence="4 5" key="1">
    <citation type="journal article" date="2012" name="J. Bacteriol.">
        <title>Genome Sequence of the Halotolerant Bacterium Imtechella halotolerans K1T.</title>
        <authorList>
            <person name="Kumar S."/>
            <person name="Vikram S."/>
            <person name="Subramanian S."/>
            <person name="Raghava G.P."/>
            <person name="Pinnaka A.K."/>
        </authorList>
    </citation>
    <scope>NUCLEOTIDE SEQUENCE [LARGE SCALE GENOMIC DNA]</scope>
    <source>
        <strain evidence="4 5">K1</strain>
    </source>
</reference>
<dbReference type="SUPFAM" id="SSF52172">
    <property type="entry name" value="CheY-like"/>
    <property type="match status" value="1"/>
</dbReference>
<protein>
    <submittedName>
        <fullName evidence="4">LytTR family two component transcriptional regulator</fullName>
    </submittedName>
</protein>
<dbReference type="InterPro" id="IPR046947">
    <property type="entry name" value="LytR-like"/>
</dbReference>